<name>A0A374PFP0_9FIRM</name>
<protein>
    <recommendedName>
        <fullName evidence="3">Shikimate kinase</fullName>
    </recommendedName>
</protein>
<evidence type="ECO:0008006" key="3">
    <source>
        <dbReference type="Google" id="ProtNLM"/>
    </source>
</evidence>
<sequence length="220" mass="25626">MKIRNNILKYYLKNCIFINGTAYAGKSIMCKMLAKKYDLILCGENYGLDRLLQIITPEEQPNLSYFKTMKDWQEFINRTPDEYLAWIMGNSREAADFEIAELIRLSGDKRTIVDTNIPLEILKQLADYNQVAIMLSPQSLSVDMFFERDDEEKLFLLSQIKQAADPEKTLQNFRDCLAKFNSQEIYDEWLNSGFFTIVRNDAETDTRLETVDALARHFGL</sequence>
<reference evidence="1 2" key="1">
    <citation type="submission" date="2018-08" db="EMBL/GenBank/DDBJ databases">
        <title>A genome reference for cultivated species of the human gut microbiota.</title>
        <authorList>
            <person name="Zou Y."/>
            <person name="Xue W."/>
            <person name="Luo G."/>
        </authorList>
    </citation>
    <scope>NUCLEOTIDE SEQUENCE [LARGE SCALE GENOMIC DNA]</scope>
    <source>
        <strain evidence="1 2">TM09-12</strain>
    </source>
</reference>
<comment type="caution">
    <text evidence="1">The sequence shown here is derived from an EMBL/GenBank/DDBJ whole genome shotgun (WGS) entry which is preliminary data.</text>
</comment>
<proteinExistence type="predicted"/>
<dbReference type="Proteomes" id="UP000263014">
    <property type="component" value="Unassembled WGS sequence"/>
</dbReference>
<gene>
    <name evidence="1" type="ORF">DXD79_01520</name>
</gene>
<accession>A0A374PFP0</accession>
<dbReference type="AlphaFoldDB" id="A0A374PFP0"/>
<evidence type="ECO:0000313" key="1">
    <source>
        <dbReference type="EMBL" id="RGJ08112.1"/>
    </source>
</evidence>
<evidence type="ECO:0000313" key="2">
    <source>
        <dbReference type="Proteomes" id="UP000263014"/>
    </source>
</evidence>
<organism evidence="1 2">
    <name type="scientific">Hungatella hathewayi</name>
    <dbReference type="NCBI Taxonomy" id="154046"/>
    <lineage>
        <taxon>Bacteria</taxon>
        <taxon>Bacillati</taxon>
        <taxon>Bacillota</taxon>
        <taxon>Clostridia</taxon>
        <taxon>Lachnospirales</taxon>
        <taxon>Lachnospiraceae</taxon>
        <taxon>Hungatella</taxon>
    </lineage>
</organism>
<dbReference type="RefSeq" id="WP_117630333.1">
    <property type="nucleotide sequence ID" value="NZ_QSON01000001.1"/>
</dbReference>
<dbReference type="EMBL" id="QSON01000001">
    <property type="protein sequence ID" value="RGJ08112.1"/>
    <property type="molecule type" value="Genomic_DNA"/>
</dbReference>